<evidence type="ECO:0000313" key="6">
    <source>
        <dbReference type="Proteomes" id="UP000284824"/>
    </source>
</evidence>
<dbReference type="InterPro" id="IPR003033">
    <property type="entry name" value="SCP2_sterol-bd_dom"/>
</dbReference>
<dbReference type="PANTHER" id="PTHR33204">
    <property type="entry name" value="TRANSCRIPTIONAL REGULATOR, MARR FAMILY"/>
    <property type="match status" value="1"/>
</dbReference>
<dbReference type="InterPro" id="IPR036388">
    <property type="entry name" value="WH-like_DNA-bd_sf"/>
</dbReference>
<reference evidence="5 6" key="1">
    <citation type="submission" date="2019-01" db="EMBL/GenBank/DDBJ databases">
        <title>Sequencing the genomes of 1000 actinobacteria strains.</title>
        <authorList>
            <person name="Klenk H.-P."/>
        </authorList>
    </citation>
    <scope>NUCLEOTIDE SEQUENCE [LARGE SCALE GENOMIC DNA]</scope>
    <source>
        <strain evidence="5 6">DSM 43925</strain>
    </source>
</reference>
<feature type="domain" description="HTH hxlR-type" evidence="4">
    <location>
        <begin position="12"/>
        <end position="106"/>
    </location>
</feature>
<sequence length="220" mass="24076">MSHSRRYYGQYCGLASALDVIGERWTLLIVRELLLGPKRYGELLAALPGMGTNLLADRLKFLVENGVLTKPANRDQGYALTEVGRQLRDPVLKLANWGMGFLGRPDDDLEVRPHWGFLAVQSMIDANRAGDVDEAYEFHVDDVVFHIQVADGQVKALEGPYGGEAAMVARTDAYTFVEIGAKRLTPFEALASGRLSMIGDVESIMRCSALLGLAPGTPTH</sequence>
<keyword evidence="2" id="KW-0238">DNA-binding</keyword>
<dbReference type="InterPro" id="IPR036527">
    <property type="entry name" value="SCP2_sterol-bd_dom_sf"/>
</dbReference>
<dbReference type="OrthoDB" id="9792527at2"/>
<evidence type="ECO:0000256" key="1">
    <source>
        <dbReference type="ARBA" id="ARBA00023015"/>
    </source>
</evidence>
<proteinExistence type="predicted"/>
<keyword evidence="3" id="KW-0804">Transcription</keyword>
<comment type="caution">
    <text evidence="5">The sequence shown here is derived from an EMBL/GenBank/DDBJ whole genome shotgun (WGS) entry which is preliminary data.</text>
</comment>
<keyword evidence="6" id="KW-1185">Reference proteome</keyword>
<dbReference type="EMBL" id="SAUN01000001">
    <property type="protein sequence ID" value="RVX39758.1"/>
    <property type="molecule type" value="Genomic_DNA"/>
</dbReference>
<dbReference type="RefSeq" id="WP_127932229.1">
    <property type="nucleotide sequence ID" value="NZ_SAUN01000001.1"/>
</dbReference>
<accession>A0A438M2P6</accession>
<dbReference type="Gene3D" id="3.30.1050.10">
    <property type="entry name" value="SCP2 sterol-binding domain"/>
    <property type="match status" value="1"/>
</dbReference>
<dbReference type="InterPro" id="IPR002577">
    <property type="entry name" value="HTH_HxlR"/>
</dbReference>
<dbReference type="PANTHER" id="PTHR33204:SF18">
    <property type="entry name" value="TRANSCRIPTIONAL REGULATORY PROTEIN"/>
    <property type="match status" value="1"/>
</dbReference>
<dbReference type="SUPFAM" id="SSF55718">
    <property type="entry name" value="SCP-like"/>
    <property type="match status" value="1"/>
</dbReference>
<gene>
    <name evidence="5" type="ORF">EDD27_2131</name>
</gene>
<dbReference type="Pfam" id="PF02036">
    <property type="entry name" value="SCP2"/>
    <property type="match status" value="1"/>
</dbReference>
<dbReference type="InterPro" id="IPR036390">
    <property type="entry name" value="WH_DNA-bd_sf"/>
</dbReference>
<evidence type="ECO:0000256" key="3">
    <source>
        <dbReference type="ARBA" id="ARBA00023163"/>
    </source>
</evidence>
<dbReference type="SUPFAM" id="SSF46785">
    <property type="entry name" value="Winged helix' DNA-binding domain"/>
    <property type="match status" value="1"/>
</dbReference>
<keyword evidence="1" id="KW-0805">Transcription regulation</keyword>
<protein>
    <submittedName>
        <fullName evidence="5">HxlR family transcriptional regulator</fullName>
    </submittedName>
</protein>
<dbReference type="GO" id="GO:0003677">
    <property type="term" value="F:DNA binding"/>
    <property type="evidence" value="ECO:0007669"/>
    <property type="project" value="UniProtKB-KW"/>
</dbReference>
<evidence type="ECO:0000256" key="2">
    <source>
        <dbReference type="ARBA" id="ARBA00023125"/>
    </source>
</evidence>
<dbReference type="Gene3D" id="1.10.10.10">
    <property type="entry name" value="Winged helix-like DNA-binding domain superfamily/Winged helix DNA-binding domain"/>
    <property type="match status" value="1"/>
</dbReference>
<dbReference type="PROSITE" id="PS51118">
    <property type="entry name" value="HTH_HXLR"/>
    <property type="match status" value="1"/>
</dbReference>
<dbReference type="AlphaFoldDB" id="A0A438M2P6"/>
<evidence type="ECO:0000259" key="4">
    <source>
        <dbReference type="PROSITE" id="PS51118"/>
    </source>
</evidence>
<dbReference type="Pfam" id="PF01638">
    <property type="entry name" value="HxlR"/>
    <property type="match status" value="1"/>
</dbReference>
<name>A0A438M2P6_9ACTN</name>
<organism evidence="5 6">
    <name type="scientific">Nonomuraea polychroma</name>
    <dbReference type="NCBI Taxonomy" id="46176"/>
    <lineage>
        <taxon>Bacteria</taxon>
        <taxon>Bacillati</taxon>
        <taxon>Actinomycetota</taxon>
        <taxon>Actinomycetes</taxon>
        <taxon>Streptosporangiales</taxon>
        <taxon>Streptosporangiaceae</taxon>
        <taxon>Nonomuraea</taxon>
    </lineage>
</organism>
<evidence type="ECO:0000313" key="5">
    <source>
        <dbReference type="EMBL" id="RVX39758.1"/>
    </source>
</evidence>
<dbReference type="Proteomes" id="UP000284824">
    <property type="component" value="Unassembled WGS sequence"/>
</dbReference>